<proteinExistence type="predicted"/>
<evidence type="ECO:0000313" key="1">
    <source>
        <dbReference type="EMBL" id="JAE12107.1"/>
    </source>
</evidence>
<dbReference type="EMBL" id="GBRH01185789">
    <property type="protein sequence ID" value="JAE12107.1"/>
    <property type="molecule type" value="Transcribed_RNA"/>
</dbReference>
<name>A0A0A9FII4_ARUDO</name>
<reference evidence="1" key="2">
    <citation type="journal article" date="2015" name="Data Brief">
        <title>Shoot transcriptome of the giant reed, Arundo donax.</title>
        <authorList>
            <person name="Barrero R.A."/>
            <person name="Guerrero F.D."/>
            <person name="Moolhuijzen P."/>
            <person name="Goolsby J.A."/>
            <person name="Tidwell J."/>
            <person name="Bellgard S.E."/>
            <person name="Bellgard M.I."/>
        </authorList>
    </citation>
    <scope>NUCLEOTIDE SEQUENCE</scope>
    <source>
        <tissue evidence="1">Shoot tissue taken approximately 20 cm above the soil surface</tissue>
    </source>
</reference>
<dbReference type="AlphaFoldDB" id="A0A0A9FII4"/>
<organism evidence="1">
    <name type="scientific">Arundo donax</name>
    <name type="common">Giant reed</name>
    <name type="synonym">Donax arundinaceus</name>
    <dbReference type="NCBI Taxonomy" id="35708"/>
    <lineage>
        <taxon>Eukaryota</taxon>
        <taxon>Viridiplantae</taxon>
        <taxon>Streptophyta</taxon>
        <taxon>Embryophyta</taxon>
        <taxon>Tracheophyta</taxon>
        <taxon>Spermatophyta</taxon>
        <taxon>Magnoliopsida</taxon>
        <taxon>Liliopsida</taxon>
        <taxon>Poales</taxon>
        <taxon>Poaceae</taxon>
        <taxon>PACMAD clade</taxon>
        <taxon>Arundinoideae</taxon>
        <taxon>Arundineae</taxon>
        <taxon>Arundo</taxon>
    </lineage>
</organism>
<sequence length="127" mass="15075">MNVFQVHRPPYHIYTSKTSAKFIILHVNCHLQVHHSHQRPRPKWLVHLQFCTEAKSKNSPSAHGTKLVNSQETSDWTRRQSIPALSRSQCYFWRMRNWYFDLMSIVVHPFSHAATIVLRCRALNPNW</sequence>
<accession>A0A0A9FII4</accession>
<reference evidence="1" key="1">
    <citation type="submission" date="2014-09" db="EMBL/GenBank/DDBJ databases">
        <authorList>
            <person name="Magalhaes I.L.F."/>
            <person name="Oliveira U."/>
            <person name="Santos F.R."/>
            <person name="Vidigal T.H.D.A."/>
            <person name="Brescovit A.D."/>
            <person name="Santos A.J."/>
        </authorList>
    </citation>
    <scope>NUCLEOTIDE SEQUENCE</scope>
    <source>
        <tissue evidence="1">Shoot tissue taken approximately 20 cm above the soil surface</tissue>
    </source>
</reference>
<protein>
    <submittedName>
        <fullName evidence="1">Uncharacterized protein</fullName>
    </submittedName>
</protein>